<dbReference type="InterPro" id="IPR004993">
    <property type="entry name" value="GH3"/>
</dbReference>
<evidence type="ECO:0000259" key="3">
    <source>
        <dbReference type="Pfam" id="PF23571"/>
    </source>
</evidence>
<sequence>MEDEEILKKLEDTTVDATRRQLETLKTILEHNGGVRYLQPFLGQSDAPVDAEAFRRLVPLSTYDDYADHINRMADGADHYEDNDYHGHILSVDPLVCFFLSSGTSSMTPKLIPYFDSALSKAVSPLAHQVSTAVLRRLFSPRSPTNKILWFMYVGNVTISKGGFKAMAASAFPLLSNREGQSQFHSLCITPLEVIMGSNMQHQMYCHLLCGLRKFELIDGIRAPYAVGLISAFCLLESKWEQLCDDLQHGILNSEITDVEMRNSVTKFIGGPQPELSNRIRSVCKDKSWDGILCKLWPNARYIRCVTTGSMQQYYRKLKYYAGEMPLLCGDYFASECTVGINLDIMQPPELTRFVMLPTAAYFEFLPFNLKDACAIGKETRELSGVEVGKLYEVVVTTYRGLYRYRLGDIVRVVGFHNLSPLVEFVMRAPKSPSEILTERDLLTAIENLEFALGSMSMGEIMDFSSFLDLESSRKKVKIFVELKEGCMLLQKEKEQSKALLKSCCASFEEGLGGLYKARRETDEIESLLLSIVKPGTFDQLFQVTIDNDAPVSQYKPPKIIRSRKIANLMEGNAVLTVCLNSPDC</sequence>
<dbReference type="Proteomes" id="UP001279734">
    <property type="component" value="Unassembled WGS sequence"/>
</dbReference>
<accession>A0AAD3S1H6</accession>
<keyword evidence="6" id="KW-1185">Reference proteome</keyword>
<dbReference type="PANTHER" id="PTHR31901">
    <property type="entry name" value="GH3 DOMAIN-CONTAINING PROTEIN"/>
    <property type="match status" value="1"/>
</dbReference>
<dbReference type="Pfam" id="PF03321">
    <property type="entry name" value="GH3"/>
    <property type="match status" value="1"/>
</dbReference>
<dbReference type="PANTHER" id="PTHR31901:SF44">
    <property type="entry name" value="INDOLE-3-ACETIC ACID-AMIDO SYNTHETASE GH3.6-RELATED"/>
    <property type="match status" value="1"/>
</dbReference>
<dbReference type="GO" id="GO:0016881">
    <property type="term" value="F:acid-amino acid ligase activity"/>
    <property type="evidence" value="ECO:0007669"/>
    <property type="project" value="TreeGrafter"/>
</dbReference>
<proteinExistence type="inferred from homology"/>
<dbReference type="GO" id="GO:0005737">
    <property type="term" value="C:cytoplasm"/>
    <property type="evidence" value="ECO:0007669"/>
    <property type="project" value="TreeGrafter"/>
</dbReference>
<evidence type="ECO:0000256" key="1">
    <source>
        <dbReference type="ARBA" id="ARBA00008068"/>
    </source>
</evidence>
<comment type="similarity">
    <text evidence="1">Belongs to the IAA-amido conjugating enzyme family.</text>
</comment>
<protein>
    <recommendedName>
        <fullName evidence="7">Indole-3-acetic acid-amido synthetase GH3.6</fullName>
    </recommendedName>
</protein>
<reference evidence="5" key="1">
    <citation type="submission" date="2023-05" db="EMBL/GenBank/DDBJ databases">
        <title>Nepenthes gracilis genome sequencing.</title>
        <authorList>
            <person name="Fukushima K."/>
        </authorList>
    </citation>
    <scope>NUCLEOTIDE SEQUENCE</scope>
    <source>
        <strain evidence="5">SING2019-196</strain>
    </source>
</reference>
<evidence type="ECO:0000256" key="2">
    <source>
        <dbReference type="ARBA" id="ARBA00022598"/>
    </source>
</evidence>
<feature type="domain" description="GH3 middle" evidence="3">
    <location>
        <begin position="354"/>
        <end position="428"/>
    </location>
</feature>
<evidence type="ECO:0000259" key="4">
    <source>
        <dbReference type="Pfam" id="PF23572"/>
    </source>
</evidence>
<dbReference type="Pfam" id="PF23571">
    <property type="entry name" value="GH3_M"/>
    <property type="match status" value="1"/>
</dbReference>
<dbReference type="InterPro" id="IPR055378">
    <property type="entry name" value="GH3_C"/>
</dbReference>
<organism evidence="5 6">
    <name type="scientific">Nepenthes gracilis</name>
    <name type="common">Slender pitcher plant</name>
    <dbReference type="NCBI Taxonomy" id="150966"/>
    <lineage>
        <taxon>Eukaryota</taxon>
        <taxon>Viridiplantae</taxon>
        <taxon>Streptophyta</taxon>
        <taxon>Embryophyta</taxon>
        <taxon>Tracheophyta</taxon>
        <taxon>Spermatophyta</taxon>
        <taxon>Magnoliopsida</taxon>
        <taxon>eudicotyledons</taxon>
        <taxon>Gunneridae</taxon>
        <taxon>Pentapetalae</taxon>
        <taxon>Caryophyllales</taxon>
        <taxon>Nepenthaceae</taxon>
        <taxon>Nepenthes</taxon>
    </lineage>
</organism>
<name>A0AAD3S1H6_NEPGR</name>
<evidence type="ECO:0000313" key="6">
    <source>
        <dbReference type="Proteomes" id="UP001279734"/>
    </source>
</evidence>
<evidence type="ECO:0008006" key="7">
    <source>
        <dbReference type="Google" id="ProtNLM"/>
    </source>
</evidence>
<dbReference type="InterPro" id="IPR055377">
    <property type="entry name" value="GH3_M"/>
</dbReference>
<comment type="caution">
    <text evidence="5">The sequence shown here is derived from an EMBL/GenBank/DDBJ whole genome shotgun (WGS) entry which is preliminary data.</text>
</comment>
<dbReference type="Pfam" id="PF23572">
    <property type="entry name" value="GH3_C"/>
    <property type="match status" value="1"/>
</dbReference>
<feature type="domain" description="GH3 C-terminal" evidence="4">
    <location>
        <begin position="441"/>
        <end position="565"/>
    </location>
</feature>
<dbReference type="AlphaFoldDB" id="A0AAD3S1H6"/>
<evidence type="ECO:0000313" key="5">
    <source>
        <dbReference type="EMBL" id="GMH02660.1"/>
    </source>
</evidence>
<keyword evidence="2" id="KW-0436">Ligase</keyword>
<gene>
    <name evidence="5" type="ORF">Nepgr_004499</name>
</gene>
<dbReference type="EMBL" id="BSYO01000003">
    <property type="protein sequence ID" value="GMH02660.1"/>
    <property type="molecule type" value="Genomic_DNA"/>
</dbReference>